<evidence type="ECO:0000313" key="17">
    <source>
        <dbReference type="EMBL" id="HIZ71341.1"/>
    </source>
</evidence>
<dbReference type="Pfam" id="PF01225">
    <property type="entry name" value="Mur_ligase"/>
    <property type="match status" value="1"/>
</dbReference>
<keyword evidence="11 12" id="KW-0961">Cell wall biogenesis/degradation</keyword>
<name>A0A9D2G325_9LACT</name>
<dbReference type="NCBIfam" id="NF001126">
    <property type="entry name" value="PRK00139.1-4"/>
    <property type="match status" value="1"/>
</dbReference>
<dbReference type="GO" id="GO:0004326">
    <property type="term" value="F:tetrahydrofolylpolyglutamate synthase activity"/>
    <property type="evidence" value="ECO:0007669"/>
    <property type="project" value="InterPro"/>
</dbReference>
<sequence length="506" mass="57002">MIAEDILFDAYNPYAIQLTDKEISNIQTNSRLIEDGDLFVAIKGHTVDGHQFIEQAIQQGAHFVLADKTFLKTADSKSFLHKKILFVENTYAYLSTLMNRFLDSPSQKMNIFGITGTNGKTSTAHILTQILSKTGQKTAVLGTTGIRTDNYSAPMNNTTPDPLVLQNVFQQMVDLDVENMIMEVSSIGLAEERTKETDFSVAIFTNFSQDHLDFHGTMENYLKAKGKFFKELEPYNHRGQENFAIINRDDATADYFIEQSRATVLTYGLDQTADYYASDISYSDFSTSFMLHYQNEVYPVQSSLIGKFNVYNLLAAIAAAHSQGIPLTDIVNNLMTLNSVEGRFEVVSDTTKDDITVIVDFAHTPDSLEKTLQTLAHIKHHRIISVFGCGGDRDASKRPIMAEIGVTNSDYVVFTSDNPRTEDPKQILDEMTNTLSEENYCQIINRKEAIHHAINLAEKNDIVLIAGKGHEDYQIIGTEKFPFDDRICAKEALELRNKKKHTKMYL</sequence>
<evidence type="ECO:0000259" key="16">
    <source>
        <dbReference type="Pfam" id="PF08245"/>
    </source>
</evidence>
<dbReference type="GO" id="GO:0009252">
    <property type="term" value="P:peptidoglycan biosynthetic process"/>
    <property type="evidence" value="ECO:0007669"/>
    <property type="project" value="UniProtKB-UniRule"/>
</dbReference>
<feature type="domain" description="Mur ligase C-terminal" evidence="15">
    <location>
        <begin position="342"/>
        <end position="469"/>
    </location>
</feature>
<dbReference type="InterPro" id="IPR036565">
    <property type="entry name" value="Mur-like_cat_sf"/>
</dbReference>
<feature type="binding site" evidence="12">
    <location>
        <position position="393"/>
    </location>
    <ligand>
        <name>meso-2,6-diaminopimelate</name>
        <dbReference type="ChEBI" id="CHEBI:57791"/>
    </ligand>
</feature>
<evidence type="ECO:0000256" key="1">
    <source>
        <dbReference type="ARBA" id="ARBA00004752"/>
    </source>
</evidence>
<evidence type="ECO:0000256" key="10">
    <source>
        <dbReference type="ARBA" id="ARBA00023306"/>
    </source>
</evidence>
<dbReference type="SUPFAM" id="SSF63418">
    <property type="entry name" value="MurE/MurF N-terminal domain"/>
    <property type="match status" value="1"/>
</dbReference>
<feature type="binding site" evidence="12">
    <location>
        <begin position="417"/>
        <end position="420"/>
    </location>
    <ligand>
        <name>meso-2,6-diaminopimelate</name>
        <dbReference type="ChEBI" id="CHEBI:57791"/>
    </ligand>
</feature>
<comment type="PTM">
    <text evidence="12">Carboxylation is probably crucial for Mg(2+) binding and, consequently, for the gamma-phosphate positioning of ATP.</text>
</comment>
<evidence type="ECO:0000256" key="5">
    <source>
        <dbReference type="ARBA" id="ARBA00022618"/>
    </source>
</evidence>
<evidence type="ECO:0000256" key="12">
    <source>
        <dbReference type="HAMAP-Rule" id="MF_00208"/>
    </source>
</evidence>
<feature type="modified residue" description="N6-carboxylysine" evidence="12">
    <location>
        <position position="225"/>
    </location>
</feature>
<evidence type="ECO:0000259" key="15">
    <source>
        <dbReference type="Pfam" id="PF02875"/>
    </source>
</evidence>
<dbReference type="PANTHER" id="PTHR23135:SF4">
    <property type="entry name" value="UDP-N-ACETYLMURAMOYL-L-ALANYL-D-GLUTAMATE--2,6-DIAMINOPIMELATE LIGASE MURE HOMOLOG, CHLOROPLASTIC"/>
    <property type="match status" value="1"/>
</dbReference>
<dbReference type="GO" id="GO:0008360">
    <property type="term" value="P:regulation of cell shape"/>
    <property type="evidence" value="ECO:0007669"/>
    <property type="project" value="UniProtKB-KW"/>
</dbReference>
<comment type="subcellular location">
    <subcellularLocation>
        <location evidence="12 13">Cytoplasm</location>
    </subcellularLocation>
</comment>
<evidence type="ECO:0000256" key="11">
    <source>
        <dbReference type="ARBA" id="ARBA00023316"/>
    </source>
</evidence>
<comment type="pathway">
    <text evidence="1 12 13">Cell wall biogenesis; peptidoglycan biosynthesis.</text>
</comment>
<evidence type="ECO:0000256" key="9">
    <source>
        <dbReference type="ARBA" id="ARBA00022984"/>
    </source>
</evidence>
<dbReference type="GO" id="GO:0005524">
    <property type="term" value="F:ATP binding"/>
    <property type="evidence" value="ECO:0007669"/>
    <property type="project" value="UniProtKB-UniRule"/>
</dbReference>
<keyword evidence="10 12" id="KW-0131">Cell cycle</keyword>
<evidence type="ECO:0000256" key="4">
    <source>
        <dbReference type="ARBA" id="ARBA00022598"/>
    </source>
</evidence>
<feature type="domain" description="Mur ligase N-terminal catalytic" evidence="14">
    <location>
        <begin position="22"/>
        <end position="70"/>
    </location>
</feature>
<dbReference type="SUPFAM" id="SSF53244">
    <property type="entry name" value="MurD-like peptide ligases, peptide-binding domain"/>
    <property type="match status" value="1"/>
</dbReference>
<dbReference type="GO" id="GO:0008765">
    <property type="term" value="F:UDP-N-acetylmuramoylalanyl-D-glutamate-2,6-diaminopimelate ligase activity"/>
    <property type="evidence" value="ECO:0007669"/>
    <property type="project" value="UniProtKB-UniRule"/>
</dbReference>
<feature type="binding site" evidence="12">
    <location>
        <position position="471"/>
    </location>
    <ligand>
        <name>meso-2,6-diaminopimelate</name>
        <dbReference type="ChEBI" id="CHEBI:57791"/>
    </ligand>
</feature>
<dbReference type="InterPro" id="IPR035911">
    <property type="entry name" value="MurE/MurF_N"/>
</dbReference>
<dbReference type="Pfam" id="PF08245">
    <property type="entry name" value="Mur_ligase_M"/>
    <property type="match status" value="1"/>
</dbReference>
<dbReference type="Proteomes" id="UP000824106">
    <property type="component" value="Unassembled WGS sequence"/>
</dbReference>
<keyword evidence="6 12" id="KW-0547">Nucleotide-binding</keyword>
<comment type="function">
    <text evidence="12">Catalyzes the addition of meso-diaminopimelic acid to the nucleotide precursor UDP-N-acetylmuramoyl-L-alanyl-D-glutamate (UMAG) in the biosynthesis of bacterial cell-wall peptidoglycan.</text>
</comment>
<reference evidence="17" key="2">
    <citation type="submission" date="2021-04" db="EMBL/GenBank/DDBJ databases">
        <authorList>
            <person name="Gilroy R."/>
        </authorList>
    </citation>
    <scope>NUCLEOTIDE SEQUENCE</scope>
    <source>
        <strain evidence="17">CHK169-4300</strain>
    </source>
</reference>
<dbReference type="InterPro" id="IPR013221">
    <property type="entry name" value="Mur_ligase_cen"/>
</dbReference>
<dbReference type="GO" id="GO:0005737">
    <property type="term" value="C:cytoplasm"/>
    <property type="evidence" value="ECO:0007669"/>
    <property type="project" value="UniProtKB-SubCell"/>
</dbReference>
<evidence type="ECO:0000256" key="3">
    <source>
        <dbReference type="ARBA" id="ARBA00022490"/>
    </source>
</evidence>
<evidence type="ECO:0000256" key="8">
    <source>
        <dbReference type="ARBA" id="ARBA00022960"/>
    </source>
</evidence>
<dbReference type="EC" id="6.3.2.13" evidence="12"/>
<accession>A0A9D2G325</accession>
<dbReference type="HAMAP" id="MF_00208">
    <property type="entry name" value="MurE"/>
    <property type="match status" value="1"/>
</dbReference>
<dbReference type="InterPro" id="IPR000713">
    <property type="entry name" value="Mur_ligase_N"/>
</dbReference>
<dbReference type="Pfam" id="PF02875">
    <property type="entry name" value="Mur_ligase_C"/>
    <property type="match status" value="1"/>
</dbReference>
<feature type="binding site" evidence="12">
    <location>
        <position position="30"/>
    </location>
    <ligand>
        <name>UDP-N-acetyl-alpha-D-muramoyl-L-alanyl-D-glutamate</name>
        <dbReference type="ChEBI" id="CHEBI:83900"/>
    </ligand>
</feature>
<feature type="binding site" evidence="12">
    <location>
        <position position="193"/>
    </location>
    <ligand>
        <name>UDP-N-acetyl-alpha-D-muramoyl-L-alanyl-D-glutamate</name>
        <dbReference type="ChEBI" id="CHEBI:83900"/>
    </ligand>
</feature>
<comment type="catalytic activity">
    <reaction evidence="12">
        <text>UDP-N-acetyl-alpha-D-muramoyl-L-alanyl-D-glutamate + meso-2,6-diaminopimelate + ATP = UDP-N-acetyl-alpha-D-muramoyl-L-alanyl-gamma-D-glutamyl-meso-2,6-diaminopimelate + ADP + phosphate + H(+)</text>
        <dbReference type="Rhea" id="RHEA:23676"/>
        <dbReference type="ChEBI" id="CHEBI:15378"/>
        <dbReference type="ChEBI" id="CHEBI:30616"/>
        <dbReference type="ChEBI" id="CHEBI:43474"/>
        <dbReference type="ChEBI" id="CHEBI:57791"/>
        <dbReference type="ChEBI" id="CHEBI:83900"/>
        <dbReference type="ChEBI" id="CHEBI:83905"/>
        <dbReference type="ChEBI" id="CHEBI:456216"/>
        <dbReference type="EC" id="6.3.2.13"/>
    </reaction>
</comment>
<dbReference type="AlphaFoldDB" id="A0A9D2G325"/>
<dbReference type="NCBIfam" id="TIGR01085">
    <property type="entry name" value="murE"/>
    <property type="match status" value="1"/>
</dbReference>
<dbReference type="SUPFAM" id="SSF53623">
    <property type="entry name" value="MurD-like peptide ligases, catalytic domain"/>
    <property type="match status" value="1"/>
</dbReference>
<dbReference type="InterPro" id="IPR018109">
    <property type="entry name" value="Folylpolyglutamate_synth_CS"/>
</dbReference>
<dbReference type="EMBL" id="DXAZ01000097">
    <property type="protein sequence ID" value="HIZ71341.1"/>
    <property type="molecule type" value="Genomic_DNA"/>
</dbReference>
<keyword evidence="3 12" id="KW-0963">Cytoplasm</keyword>
<evidence type="ECO:0000259" key="14">
    <source>
        <dbReference type="Pfam" id="PF01225"/>
    </source>
</evidence>
<evidence type="ECO:0000313" key="18">
    <source>
        <dbReference type="Proteomes" id="UP000824106"/>
    </source>
</evidence>
<dbReference type="InterPro" id="IPR005761">
    <property type="entry name" value="UDP-N-AcMur-Glu-dNH2Pim_ligase"/>
</dbReference>
<gene>
    <name evidence="12" type="primary">murE</name>
    <name evidence="17" type="ORF">H9808_06210</name>
</gene>
<keyword evidence="5 12" id="KW-0132">Cell division</keyword>
<keyword evidence="9 12" id="KW-0573">Peptidoglycan synthesis</keyword>
<keyword evidence="8 12" id="KW-0133">Cell shape</keyword>
<evidence type="ECO:0000256" key="13">
    <source>
        <dbReference type="RuleBase" id="RU004135"/>
    </source>
</evidence>
<feature type="domain" description="Mur ligase central" evidence="16">
    <location>
        <begin position="114"/>
        <end position="320"/>
    </location>
</feature>
<evidence type="ECO:0000256" key="2">
    <source>
        <dbReference type="ARBA" id="ARBA00005898"/>
    </source>
</evidence>
<organism evidence="17 18">
    <name type="scientific">Candidatus Atopostipes pullistercoris</name>
    <dbReference type="NCBI Taxonomy" id="2838467"/>
    <lineage>
        <taxon>Bacteria</taxon>
        <taxon>Bacillati</taxon>
        <taxon>Bacillota</taxon>
        <taxon>Bacilli</taxon>
        <taxon>Lactobacillales</taxon>
        <taxon>Carnobacteriaceae</taxon>
        <taxon>Atopostipes</taxon>
    </lineage>
</organism>
<dbReference type="GO" id="GO:0071555">
    <property type="term" value="P:cell wall organization"/>
    <property type="evidence" value="ECO:0007669"/>
    <property type="project" value="UniProtKB-KW"/>
</dbReference>
<dbReference type="Gene3D" id="3.90.190.20">
    <property type="entry name" value="Mur ligase, C-terminal domain"/>
    <property type="match status" value="1"/>
</dbReference>
<feature type="binding site" evidence="12">
    <location>
        <position position="185"/>
    </location>
    <ligand>
        <name>UDP-N-acetyl-alpha-D-muramoyl-L-alanyl-D-glutamate</name>
        <dbReference type="ChEBI" id="CHEBI:83900"/>
    </ligand>
</feature>
<feature type="binding site" evidence="12">
    <location>
        <position position="467"/>
    </location>
    <ligand>
        <name>meso-2,6-diaminopimelate</name>
        <dbReference type="ChEBI" id="CHEBI:57791"/>
    </ligand>
</feature>
<proteinExistence type="inferred from homology"/>
<dbReference type="InterPro" id="IPR036615">
    <property type="entry name" value="Mur_ligase_C_dom_sf"/>
</dbReference>
<dbReference type="Gene3D" id="3.40.1390.10">
    <property type="entry name" value="MurE/MurF, N-terminal domain"/>
    <property type="match status" value="1"/>
</dbReference>
<comment type="caution">
    <text evidence="17">The sequence shown here is derived from an EMBL/GenBank/DDBJ whole genome shotgun (WGS) entry which is preliminary data.</text>
</comment>
<dbReference type="PROSITE" id="PS01011">
    <property type="entry name" value="FOLYLPOLYGLU_SYNT_1"/>
    <property type="match status" value="1"/>
</dbReference>
<feature type="binding site" evidence="12">
    <location>
        <begin position="158"/>
        <end position="159"/>
    </location>
    <ligand>
        <name>UDP-N-acetyl-alpha-D-muramoyl-L-alanyl-D-glutamate</name>
        <dbReference type="ChEBI" id="CHEBI:83900"/>
    </ligand>
</feature>
<comment type="caution">
    <text evidence="12">Lacks conserved residue(s) required for the propagation of feature annotation.</text>
</comment>
<dbReference type="GO" id="GO:0051301">
    <property type="term" value="P:cell division"/>
    <property type="evidence" value="ECO:0007669"/>
    <property type="project" value="UniProtKB-KW"/>
</dbReference>
<comment type="similarity">
    <text evidence="2 12">Belongs to the MurCDEF family. MurE subfamily.</text>
</comment>
<evidence type="ECO:0000256" key="7">
    <source>
        <dbReference type="ARBA" id="ARBA00022840"/>
    </source>
</evidence>
<keyword evidence="12" id="KW-0460">Magnesium</keyword>
<dbReference type="NCBIfam" id="NF001124">
    <property type="entry name" value="PRK00139.1-2"/>
    <property type="match status" value="1"/>
</dbReference>
<protein>
    <recommendedName>
        <fullName evidence="12">UDP-N-acetylmuramoyl-L-alanyl-D-glutamate--2,6-diaminopimelate ligase</fullName>
        <ecNumber evidence="12">6.3.2.13</ecNumber>
    </recommendedName>
    <alternativeName>
        <fullName evidence="12">Meso-A2pm-adding enzyme</fullName>
    </alternativeName>
    <alternativeName>
        <fullName evidence="12">Meso-diaminopimelate-adding enzyme</fullName>
    </alternativeName>
    <alternativeName>
        <fullName evidence="12">UDP-MurNAc-L-Ala-D-Glu:meso-diaminopimelate ligase</fullName>
    </alternativeName>
    <alternativeName>
        <fullName evidence="12">UDP-MurNAc-tripeptide synthetase</fullName>
    </alternativeName>
    <alternativeName>
        <fullName evidence="12">UDP-N-acetylmuramyl-tripeptide synthetase</fullName>
    </alternativeName>
</protein>
<dbReference type="PANTHER" id="PTHR23135">
    <property type="entry name" value="MUR LIGASE FAMILY MEMBER"/>
    <property type="match status" value="1"/>
</dbReference>
<feature type="short sequence motif" description="Meso-diaminopimelate recognition motif" evidence="12">
    <location>
        <begin position="417"/>
        <end position="420"/>
    </location>
</feature>
<feature type="binding site" evidence="12">
    <location>
        <begin position="116"/>
        <end position="122"/>
    </location>
    <ligand>
        <name>ATP</name>
        <dbReference type="ChEBI" id="CHEBI:30616"/>
    </ligand>
</feature>
<reference evidence="17" key="1">
    <citation type="journal article" date="2021" name="PeerJ">
        <title>Extensive microbial diversity within the chicken gut microbiome revealed by metagenomics and culture.</title>
        <authorList>
            <person name="Gilroy R."/>
            <person name="Ravi A."/>
            <person name="Getino M."/>
            <person name="Pursley I."/>
            <person name="Horton D.L."/>
            <person name="Alikhan N.F."/>
            <person name="Baker D."/>
            <person name="Gharbi K."/>
            <person name="Hall N."/>
            <person name="Watson M."/>
            <person name="Adriaenssens E.M."/>
            <person name="Foster-Nyarko E."/>
            <person name="Jarju S."/>
            <person name="Secka A."/>
            <person name="Antonio M."/>
            <person name="Oren A."/>
            <person name="Chaudhuri R.R."/>
            <person name="La Ragione R."/>
            <person name="Hildebrand F."/>
            <person name="Pallen M.J."/>
        </authorList>
    </citation>
    <scope>NUCLEOTIDE SEQUENCE</scope>
    <source>
        <strain evidence="17">CHK169-4300</strain>
    </source>
</reference>
<evidence type="ECO:0000256" key="6">
    <source>
        <dbReference type="ARBA" id="ARBA00022741"/>
    </source>
</evidence>
<feature type="binding site" evidence="12">
    <location>
        <position position="157"/>
    </location>
    <ligand>
        <name>UDP-N-acetyl-alpha-D-muramoyl-L-alanyl-D-glutamate</name>
        <dbReference type="ChEBI" id="CHEBI:83900"/>
    </ligand>
</feature>
<keyword evidence="4 12" id="KW-0436">Ligase</keyword>
<keyword evidence="7 12" id="KW-0067">ATP-binding</keyword>
<dbReference type="GO" id="GO:0000287">
    <property type="term" value="F:magnesium ion binding"/>
    <property type="evidence" value="ECO:0007669"/>
    <property type="project" value="UniProtKB-UniRule"/>
</dbReference>
<dbReference type="InterPro" id="IPR004101">
    <property type="entry name" value="Mur_ligase_C"/>
</dbReference>
<dbReference type="Gene3D" id="3.40.1190.10">
    <property type="entry name" value="Mur-like, catalytic domain"/>
    <property type="match status" value="1"/>
</dbReference>
<comment type="cofactor">
    <cofactor evidence="12">
        <name>Mg(2+)</name>
        <dbReference type="ChEBI" id="CHEBI:18420"/>
    </cofactor>
</comment>